<keyword evidence="8" id="KW-1185">Reference proteome</keyword>
<dbReference type="InterPro" id="IPR036318">
    <property type="entry name" value="FAD-bd_PCMH-like_sf"/>
</dbReference>
<organism evidence="7 8">
    <name type="scientific">Apiospora hydei</name>
    <dbReference type="NCBI Taxonomy" id="1337664"/>
    <lineage>
        <taxon>Eukaryota</taxon>
        <taxon>Fungi</taxon>
        <taxon>Dikarya</taxon>
        <taxon>Ascomycota</taxon>
        <taxon>Pezizomycotina</taxon>
        <taxon>Sordariomycetes</taxon>
        <taxon>Xylariomycetidae</taxon>
        <taxon>Amphisphaeriales</taxon>
        <taxon>Apiosporaceae</taxon>
        <taxon>Apiospora</taxon>
    </lineage>
</organism>
<proteinExistence type="inferred from homology"/>
<dbReference type="GeneID" id="92037467"/>
<dbReference type="InterPro" id="IPR016169">
    <property type="entry name" value="FAD-bd_PCMH_sub2"/>
</dbReference>
<dbReference type="InterPro" id="IPR050416">
    <property type="entry name" value="FAD-linked_Oxidoreductase"/>
</dbReference>
<dbReference type="PANTHER" id="PTHR42973:SF13">
    <property type="entry name" value="FAD-BINDING PCMH-TYPE DOMAIN-CONTAINING PROTEIN"/>
    <property type="match status" value="1"/>
</dbReference>
<keyword evidence="4" id="KW-0560">Oxidoreductase</keyword>
<keyword evidence="2" id="KW-0285">Flavoprotein</keyword>
<evidence type="ECO:0000313" key="7">
    <source>
        <dbReference type="EMBL" id="KAK8093407.1"/>
    </source>
</evidence>
<accession>A0ABR1XA07</accession>
<dbReference type="InterPro" id="IPR016166">
    <property type="entry name" value="FAD-bd_PCMH"/>
</dbReference>
<name>A0ABR1XA07_9PEZI</name>
<dbReference type="Gene3D" id="3.40.462.20">
    <property type="match status" value="1"/>
</dbReference>
<comment type="similarity">
    <text evidence="1">Belongs to the oxygen-dependent FAD-linked oxidoreductase family.</text>
</comment>
<dbReference type="RefSeq" id="XP_066674180.1">
    <property type="nucleotide sequence ID" value="XM_066804407.1"/>
</dbReference>
<dbReference type="EMBL" id="JAQQWN010000002">
    <property type="protein sequence ID" value="KAK8093407.1"/>
    <property type="molecule type" value="Genomic_DNA"/>
</dbReference>
<evidence type="ECO:0000259" key="6">
    <source>
        <dbReference type="PROSITE" id="PS51387"/>
    </source>
</evidence>
<feature type="domain" description="FAD-binding PCMH-type" evidence="6">
    <location>
        <begin position="49"/>
        <end position="246"/>
    </location>
</feature>
<evidence type="ECO:0000256" key="2">
    <source>
        <dbReference type="ARBA" id="ARBA00022630"/>
    </source>
</evidence>
<comment type="caution">
    <text evidence="7">The sequence shown here is derived from an EMBL/GenBank/DDBJ whole genome shotgun (WGS) entry which is preliminary data.</text>
</comment>
<gene>
    <name evidence="7" type="ORF">PG997_000092</name>
</gene>
<evidence type="ECO:0000256" key="4">
    <source>
        <dbReference type="ARBA" id="ARBA00023002"/>
    </source>
</evidence>
<protein>
    <submittedName>
        <fullName evidence="7">FAD-binding oxidoreductase</fullName>
    </submittedName>
</protein>
<evidence type="ECO:0000256" key="5">
    <source>
        <dbReference type="SAM" id="MobiDB-lite"/>
    </source>
</evidence>
<dbReference type="InterPro" id="IPR006094">
    <property type="entry name" value="Oxid_FAD_bind_N"/>
</dbReference>
<dbReference type="PANTHER" id="PTHR42973">
    <property type="entry name" value="BINDING OXIDOREDUCTASE, PUTATIVE (AFU_ORTHOLOGUE AFUA_1G17690)-RELATED"/>
    <property type="match status" value="1"/>
</dbReference>
<evidence type="ECO:0000256" key="3">
    <source>
        <dbReference type="ARBA" id="ARBA00022827"/>
    </source>
</evidence>
<dbReference type="Proteomes" id="UP001433268">
    <property type="component" value="Unassembled WGS sequence"/>
</dbReference>
<reference evidence="7 8" key="1">
    <citation type="submission" date="2023-01" db="EMBL/GenBank/DDBJ databases">
        <title>Analysis of 21 Apiospora genomes using comparative genomics revels a genus with tremendous synthesis potential of carbohydrate active enzymes and secondary metabolites.</title>
        <authorList>
            <person name="Sorensen T."/>
        </authorList>
    </citation>
    <scope>NUCLEOTIDE SEQUENCE [LARGE SCALE GENOMIC DNA]</scope>
    <source>
        <strain evidence="7 8">CBS 114990</strain>
    </source>
</reference>
<dbReference type="SUPFAM" id="SSF56176">
    <property type="entry name" value="FAD-binding/transporter-associated domain-like"/>
    <property type="match status" value="1"/>
</dbReference>
<sequence length="464" mass="50392">MDKLSNAVQLVLGLGSLNSSSAVGSPSALSACQQLGATFNNNATFSQTAWDQPTCIFLPETTAQMQTAIPLIVGHQSKFAVRSGGHMAAKGVASTDDGVLVDLSRLRRLEYHAEAKEVVLGPGLRWRDVYDYLDTYKVTVVVLADGSLVNANAVSRPDLYRALKGGSNNFGVVTAYTLSTYSINDAWGGTKVFSWDKTGAVLDAITAYQHLPDKDPYANMNLNAAATNQTGLGVILTLVYLKPVEKPEIFSDFYKIEALMDTTGLKTPTNIMGEFPTPAVPRVKHWTTTHKATKSMQKAIEHIMATTPHLATIKSVPTGTGVFSWQPIAPSLVEAGRRNNNDDGHALSLEPVAQNRFHLDVLWASAADDDKIGRAAQAIVDEVEGAARREGSYLPYLFMNDAPEGAPVIASYGVENVRQLWEVSERYDPDQVFQKLLPGSFKLPPSGWDQSNPWGPQKGRRRAS</sequence>
<dbReference type="Gene3D" id="3.30.465.10">
    <property type="match status" value="2"/>
</dbReference>
<evidence type="ECO:0000313" key="8">
    <source>
        <dbReference type="Proteomes" id="UP001433268"/>
    </source>
</evidence>
<evidence type="ECO:0000256" key="1">
    <source>
        <dbReference type="ARBA" id="ARBA00005466"/>
    </source>
</evidence>
<feature type="region of interest" description="Disordered" evidence="5">
    <location>
        <begin position="444"/>
        <end position="464"/>
    </location>
</feature>
<dbReference type="PROSITE" id="PS51387">
    <property type="entry name" value="FAD_PCMH"/>
    <property type="match status" value="1"/>
</dbReference>
<keyword evidence="3" id="KW-0274">FAD</keyword>
<dbReference type="Pfam" id="PF01565">
    <property type="entry name" value="FAD_binding_4"/>
    <property type="match status" value="1"/>
</dbReference>
<dbReference type="PROSITE" id="PS51257">
    <property type="entry name" value="PROKAR_LIPOPROTEIN"/>
    <property type="match status" value="1"/>
</dbReference>